<organism evidence="8 9">
    <name type="scientific">Spelaeicoccus albus</name>
    <dbReference type="NCBI Taxonomy" id="1280376"/>
    <lineage>
        <taxon>Bacteria</taxon>
        <taxon>Bacillati</taxon>
        <taxon>Actinomycetota</taxon>
        <taxon>Actinomycetes</taxon>
        <taxon>Micrococcales</taxon>
        <taxon>Brevibacteriaceae</taxon>
        <taxon>Spelaeicoccus</taxon>
    </lineage>
</organism>
<name>A0A7Z0IJ35_9MICO</name>
<evidence type="ECO:0000256" key="6">
    <source>
        <dbReference type="SAM" id="MobiDB-lite"/>
    </source>
</evidence>
<comment type="similarity">
    <text evidence="1">Belongs to the thioredoxin family. DsbA subfamily.</text>
</comment>
<feature type="compositionally biased region" description="Basic and acidic residues" evidence="6">
    <location>
        <begin position="84"/>
        <end position="95"/>
    </location>
</feature>
<dbReference type="GO" id="GO:0016491">
    <property type="term" value="F:oxidoreductase activity"/>
    <property type="evidence" value="ECO:0007669"/>
    <property type="project" value="UniProtKB-KW"/>
</dbReference>
<dbReference type="Gene3D" id="3.40.30.10">
    <property type="entry name" value="Glutaredoxin"/>
    <property type="match status" value="1"/>
</dbReference>
<dbReference type="AlphaFoldDB" id="A0A7Z0IJ35"/>
<dbReference type="Pfam" id="PF13462">
    <property type="entry name" value="Thioredoxin_4"/>
    <property type="match status" value="1"/>
</dbReference>
<feature type="region of interest" description="Disordered" evidence="6">
    <location>
        <begin position="50"/>
        <end position="95"/>
    </location>
</feature>
<dbReference type="InterPro" id="IPR013766">
    <property type="entry name" value="Thioredoxin_domain"/>
</dbReference>
<feature type="compositionally biased region" description="Low complexity" evidence="6">
    <location>
        <begin position="50"/>
        <end position="60"/>
    </location>
</feature>
<protein>
    <submittedName>
        <fullName evidence="8">Protein-disulfide isomerase</fullName>
    </submittedName>
</protein>
<keyword evidence="9" id="KW-1185">Reference proteome</keyword>
<feature type="domain" description="Thioredoxin" evidence="7">
    <location>
        <begin position="78"/>
        <end position="269"/>
    </location>
</feature>
<evidence type="ECO:0000259" key="7">
    <source>
        <dbReference type="PROSITE" id="PS51352"/>
    </source>
</evidence>
<feature type="compositionally biased region" description="Polar residues" evidence="6">
    <location>
        <begin position="68"/>
        <end position="79"/>
    </location>
</feature>
<gene>
    <name evidence="8" type="ORF">BJY26_003414</name>
</gene>
<evidence type="ECO:0000256" key="5">
    <source>
        <dbReference type="ARBA" id="ARBA00023284"/>
    </source>
</evidence>
<evidence type="ECO:0000313" key="8">
    <source>
        <dbReference type="EMBL" id="NYI69108.1"/>
    </source>
</evidence>
<evidence type="ECO:0000256" key="1">
    <source>
        <dbReference type="ARBA" id="ARBA00005791"/>
    </source>
</evidence>
<keyword evidence="3" id="KW-0560">Oxidoreductase</keyword>
<dbReference type="Proteomes" id="UP000539111">
    <property type="component" value="Unassembled WGS sequence"/>
</dbReference>
<reference evidence="8 9" key="1">
    <citation type="submission" date="2020-07" db="EMBL/GenBank/DDBJ databases">
        <title>Sequencing the genomes of 1000 actinobacteria strains.</title>
        <authorList>
            <person name="Klenk H.-P."/>
        </authorList>
    </citation>
    <scope>NUCLEOTIDE SEQUENCE [LARGE SCALE GENOMIC DNA]</scope>
    <source>
        <strain evidence="8 9">DSM 26341</strain>
    </source>
</reference>
<evidence type="ECO:0000256" key="3">
    <source>
        <dbReference type="ARBA" id="ARBA00023002"/>
    </source>
</evidence>
<dbReference type="EMBL" id="JACBZP010000001">
    <property type="protein sequence ID" value="NYI69108.1"/>
    <property type="molecule type" value="Genomic_DNA"/>
</dbReference>
<dbReference type="InterPro" id="IPR036249">
    <property type="entry name" value="Thioredoxin-like_sf"/>
</dbReference>
<sequence>MAFTPTLMVGGSPLRRRGSSASSKRTWLIVVASVAALVLLGSAVWTSHGSGGDDSQAGASEVTGEPSHAQTRTSPNPTKTGRAKSRDTDPGVERRQYADRLALGRADAPVVMIEYADYRCPFCGLFSRDTLPKLKKEYIDTGKVRFEWRDMPIYGEQSENAAIAARAAGRQGKYWAYHNAVYDAAPERGHPTLGRATLVGFAKQVNVPDMAKFKRDLGSSKLARRVRADAEEARSIGASATPTFVIGQTAVPGAQPIKVFRKVIDDELTKAEGK</sequence>
<evidence type="ECO:0000256" key="2">
    <source>
        <dbReference type="ARBA" id="ARBA00022729"/>
    </source>
</evidence>
<dbReference type="GO" id="GO:0016853">
    <property type="term" value="F:isomerase activity"/>
    <property type="evidence" value="ECO:0007669"/>
    <property type="project" value="UniProtKB-KW"/>
</dbReference>
<keyword evidence="5" id="KW-0676">Redox-active center</keyword>
<comment type="caution">
    <text evidence="8">The sequence shown here is derived from an EMBL/GenBank/DDBJ whole genome shotgun (WGS) entry which is preliminary data.</text>
</comment>
<dbReference type="PROSITE" id="PS51352">
    <property type="entry name" value="THIOREDOXIN_2"/>
    <property type="match status" value="1"/>
</dbReference>
<dbReference type="PANTHER" id="PTHR13887:SF14">
    <property type="entry name" value="DISULFIDE BOND FORMATION PROTEIN D"/>
    <property type="match status" value="1"/>
</dbReference>
<dbReference type="PANTHER" id="PTHR13887">
    <property type="entry name" value="GLUTATHIONE S-TRANSFERASE KAPPA"/>
    <property type="match status" value="1"/>
</dbReference>
<keyword evidence="8" id="KW-0413">Isomerase</keyword>
<evidence type="ECO:0000313" key="9">
    <source>
        <dbReference type="Proteomes" id="UP000539111"/>
    </source>
</evidence>
<accession>A0A7Z0IJ35</accession>
<evidence type="ECO:0000256" key="4">
    <source>
        <dbReference type="ARBA" id="ARBA00023157"/>
    </source>
</evidence>
<keyword evidence="4" id="KW-1015">Disulfide bond</keyword>
<dbReference type="InterPro" id="IPR012336">
    <property type="entry name" value="Thioredoxin-like_fold"/>
</dbReference>
<proteinExistence type="inferred from homology"/>
<dbReference type="SUPFAM" id="SSF52833">
    <property type="entry name" value="Thioredoxin-like"/>
    <property type="match status" value="1"/>
</dbReference>
<keyword evidence="2" id="KW-0732">Signal</keyword>